<feature type="compositionally biased region" description="Basic and acidic residues" evidence="1">
    <location>
        <begin position="1"/>
        <end position="11"/>
    </location>
</feature>
<proteinExistence type="predicted"/>
<dbReference type="Pfam" id="PF13384">
    <property type="entry name" value="HTH_23"/>
    <property type="match status" value="1"/>
</dbReference>
<dbReference type="GeneID" id="26637358"/>
<accession>A0A0F6SJJ3</accession>
<protein>
    <recommendedName>
        <fullName evidence="4">Homeodomain-like domain-containing protein</fullName>
    </recommendedName>
</protein>
<reference evidence="2 3" key="1">
    <citation type="journal article" date="2015" name="Genome Announc.">
        <title>Genome Sequences of Mycobacteriophages AlanGrant, Baee, Corofin, OrangeOswald, and Vincenzo, New Members of Cluster B.</title>
        <authorList>
            <person name="Pope W.H."/>
            <person name="Carbonara M.E."/>
            <person name="Cioffi H.M."/>
            <person name="Cruz T."/>
            <person name="Dang B.Q."/>
            <person name="Doyle A.N."/>
            <person name="Fan O.H."/>
            <person name="Gallagher M."/>
            <person name="Gentile G.M."/>
            <person name="German B.A."/>
            <person name="Farrell M.E."/>
            <person name="Gerwig M."/>
            <person name="Hunter K.L."/>
            <person name="Lefever V.E."/>
            <person name="Marfisi N.A."/>
            <person name="McDonnell J.E."/>
            <person name="Monga J.K."/>
            <person name="Quiroz K.G."/>
            <person name="Pong A.C."/>
            <person name="Rimple P.A."/>
            <person name="Situ M."/>
            <person name="Sohnen P.C."/>
            <person name="Stockinger A.N."/>
            <person name="Thompson P.K."/>
            <person name="Torchio N.M."/>
            <person name="Toner C.L."/>
            <person name="Ulbrich M.C."/>
            <person name="Vohra N.I."/>
            <person name="Zakir A."/>
            <person name="Adkins N.L."/>
            <person name="Brown B.R."/>
            <person name="Churilla B.M."/>
            <person name="Kramer Z.J."/>
            <person name="Lapin J.S."/>
            <person name="Montgomery M.T."/>
            <person name="Prout A.K."/>
            <person name="Grubb S.R."/>
            <person name="Warner M.H."/>
            <person name="Bowman C.A."/>
            <person name="Russell D.A."/>
            <person name="Hatfull G.F."/>
        </authorList>
    </citation>
    <scope>NUCLEOTIDE SEQUENCE [LARGE SCALE GENOMIC DNA]</scope>
</reference>
<evidence type="ECO:0000313" key="3">
    <source>
        <dbReference type="Proteomes" id="UP000203101"/>
    </source>
</evidence>
<evidence type="ECO:0000256" key="1">
    <source>
        <dbReference type="SAM" id="MobiDB-lite"/>
    </source>
</evidence>
<dbReference type="InterPro" id="IPR036388">
    <property type="entry name" value="WH-like_DNA-bd_sf"/>
</dbReference>
<keyword evidence="3" id="KW-1185">Reference proteome</keyword>
<dbReference type="Gene3D" id="1.10.10.10">
    <property type="entry name" value="Winged helix-like DNA-binding domain superfamily/Winged helix DNA-binding domain"/>
    <property type="match status" value="1"/>
</dbReference>
<gene>
    <name evidence="2" type="primary">55</name>
    <name evidence="2" type="ORF">SEA_VINCENZO_55</name>
</gene>
<evidence type="ECO:0000313" key="2">
    <source>
        <dbReference type="EMBL" id="AKF14317.1"/>
    </source>
</evidence>
<dbReference type="KEGG" id="vg:26637358"/>
<dbReference type="RefSeq" id="YP_009210911.1">
    <property type="nucleotide sequence ID" value="NC_028934.1"/>
</dbReference>
<organism evidence="2 3">
    <name type="scientific">Mycobacterium phage Vincenzo</name>
    <dbReference type="NCBI Taxonomy" id="1647301"/>
    <lineage>
        <taxon>Viruses</taxon>
        <taxon>Duplodnaviria</taxon>
        <taxon>Heunggongvirae</taxon>
        <taxon>Uroviricota</taxon>
        <taxon>Caudoviricetes</taxon>
        <taxon>Bclasvirinae</taxon>
        <taxon>Coopervirus</taxon>
        <taxon>Coopervirus vincenzo</taxon>
    </lineage>
</organism>
<dbReference type="EMBL" id="KR080194">
    <property type="protein sequence ID" value="AKF14317.1"/>
    <property type="molecule type" value="Genomic_DNA"/>
</dbReference>
<sequence>MTDEQRRHLEHAGQQLATARRDVDRAMAAARRAAKQYRAQGVSRADLARALGVSRQTVTTWTRS</sequence>
<feature type="region of interest" description="Disordered" evidence="1">
    <location>
        <begin position="1"/>
        <end position="21"/>
    </location>
</feature>
<evidence type="ECO:0008006" key="4">
    <source>
        <dbReference type="Google" id="ProtNLM"/>
    </source>
</evidence>
<name>A0A0F6SJJ3_9CAUD</name>
<dbReference type="Proteomes" id="UP000203101">
    <property type="component" value="Segment"/>
</dbReference>